<feature type="signal peptide" evidence="1">
    <location>
        <begin position="1"/>
        <end position="20"/>
    </location>
</feature>
<name>A0ABY1CNS1_MYXFU</name>
<evidence type="ECO:0000313" key="2">
    <source>
        <dbReference type="EMBL" id="SEU26994.1"/>
    </source>
</evidence>
<keyword evidence="3" id="KW-1185">Reference proteome</keyword>
<dbReference type="PROSITE" id="PS51257">
    <property type="entry name" value="PROKAR_LIPOPROTEIN"/>
    <property type="match status" value="1"/>
</dbReference>
<evidence type="ECO:0000256" key="1">
    <source>
        <dbReference type="SAM" id="SignalP"/>
    </source>
</evidence>
<dbReference type="Proteomes" id="UP000183760">
    <property type="component" value="Unassembled WGS sequence"/>
</dbReference>
<reference evidence="2 3" key="1">
    <citation type="submission" date="2016-10" db="EMBL/GenBank/DDBJ databases">
        <authorList>
            <person name="Varghese N."/>
            <person name="Submissions S."/>
        </authorList>
    </citation>
    <scope>NUCLEOTIDE SEQUENCE [LARGE SCALE GENOMIC DNA]</scope>
    <source>
        <strain evidence="2 3">DSM 16525</strain>
    </source>
</reference>
<feature type="chain" id="PRO_5045817064" description="Lipoprotein" evidence="1">
    <location>
        <begin position="21"/>
        <end position="89"/>
    </location>
</feature>
<proteinExistence type="predicted"/>
<comment type="caution">
    <text evidence="2">The sequence shown here is derived from an EMBL/GenBank/DDBJ whole genome shotgun (WGS) entry which is preliminary data.</text>
</comment>
<evidence type="ECO:0008006" key="4">
    <source>
        <dbReference type="Google" id="ProtNLM"/>
    </source>
</evidence>
<protein>
    <recommendedName>
        <fullName evidence="4">Lipoprotein</fullName>
    </recommendedName>
</protein>
<keyword evidence="1" id="KW-0732">Signal</keyword>
<evidence type="ECO:0000313" key="3">
    <source>
        <dbReference type="Proteomes" id="UP000183760"/>
    </source>
</evidence>
<sequence>MRHVLVVAVFLGLSSLGCGGAVEDNAGDELAVSSDELSACSDSLPRCSSYEGRACGTLGASVQCCLSSTAPGVCICEPTSRLRWECFGQ</sequence>
<dbReference type="EMBL" id="FOIB01000007">
    <property type="protein sequence ID" value="SEU26994.1"/>
    <property type="molecule type" value="Genomic_DNA"/>
</dbReference>
<gene>
    <name evidence="2" type="ORF">SAMN05443572_107360</name>
</gene>
<organism evidence="2 3">
    <name type="scientific">Myxococcus fulvus</name>
    <dbReference type="NCBI Taxonomy" id="33"/>
    <lineage>
        <taxon>Bacteria</taxon>
        <taxon>Pseudomonadati</taxon>
        <taxon>Myxococcota</taxon>
        <taxon>Myxococcia</taxon>
        <taxon>Myxococcales</taxon>
        <taxon>Cystobacterineae</taxon>
        <taxon>Myxococcaceae</taxon>
        <taxon>Myxococcus</taxon>
    </lineage>
</organism>
<accession>A0ABY1CNS1</accession>